<organism evidence="2 3">
    <name type="scientific">Ameca splendens</name>
    <dbReference type="NCBI Taxonomy" id="208324"/>
    <lineage>
        <taxon>Eukaryota</taxon>
        <taxon>Metazoa</taxon>
        <taxon>Chordata</taxon>
        <taxon>Craniata</taxon>
        <taxon>Vertebrata</taxon>
        <taxon>Euteleostomi</taxon>
        <taxon>Actinopterygii</taxon>
        <taxon>Neopterygii</taxon>
        <taxon>Teleostei</taxon>
        <taxon>Neoteleostei</taxon>
        <taxon>Acanthomorphata</taxon>
        <taxon>Ovalentaria</taxon>
        <taxon>Atherinomorphae</taxon>
        <taxon>Cyprinodontiformes</taxon>
        <taxon>Goodeidae</taxon>
        <taxon>Ameca</taxon>
    </lineage>
</organism>
<comment type="caution">
    <text evidence="2">The sequence shown here is derived from an EMBL/GenBank/DDBJ whole genome shotgun (WGS) entry which is preliminary data.</text>
</comment>
<keyword evidence="3" id="KW-1185">Reference proteome</keyword>
<reference evidence="2 3" key="1">
    <citation type="submission" date="2021-06" db="EMBL/GenBank/DDBJ databases">
        <authorList>
            <person name="Palmer J.M."/>
        </authorList>
    </citation>
    <scope>NUCLEOTIDE SEQUENCE [LARGE SCALE GENOMIC DNA]</scope>
    <source>
        <strain evidence="2 3">AS_MEX2019</strain>
        <tissue evidence="2">Muscle</tissue>
    </source>
</reference>
<protein>
    <submittedName>
        <fullName evidence="2">Uncharacterized protein</fullName>
    </submittedName>
</protein>
<sequence length="107" mass="11948">MGKTQYHEKCMSPAACFNFKASLILTFYLPSLAMFVLMTAANTCLCLWYVSYKVSIYTQVMRLLTCAISKHTCVAALMFGINMCGFAEDPQQFASIILTDQSSQSRS</sequence>
<gene>
    <name evidence="2" type="ORF">AMECASPLE_000178</name>
</gene>
<dbReference type="EMBL" id="JAHRIP010037626">
    <property type="protein sequence ID" value="MEQ2294075.1"/>
    <property type="molecule type" value="Genomic_DNA"/>
</dbReference>
<evidence type="ECO:0000313" key="3">
    <source>
        <dbReference type="Proteomes" id="UP001469553"/>
    </source>
</evidence>
<dbReference type="Proteomes" id="UP001469553">
    <property type="component" value="Unassembled WGS sequence"/>
</dbReference>
<keyword evidence="1" id="KW-0472">Membrane</keyword>
<keyword evidence="1" id="KW-1133">Transmembrane helix</keyword>
<name>A0ABV0YKB2_9TELE</name>
<keyword evidence="1" id="KW-0812">Transmembrane</keyword>
<accession>A0ABV0YKB2</accession>
<proteinExistence type="predicted"/>
<evidence type="ECO:0000313" key="2">
    <source>
        <dbReference type="EMBL" id="MEQ2294075.1"/>
    </source>
</evidence>
<evidence type="ECO:0000256" key="1">
    <source>
        <dbReference type="SAM" id="Phobius"/>
    </source>
</evidence>
<feature type="transmembrane region" description="Helical" evidence="1">
    <location>
        <begin position="27"/>
        <end position="52"/>
    </location>
</feature>